<gene>
    <name evidence="1" type="ORF">M8818_003447</name>
</gene>
<organism evidence="1 2">
    <name type="scientific">Zalaria obscura</name>
    <dbReference type="NCBI Taxonomy" id="2024903"/>
    <lineage>
        <taxon>Eukaryota</taxon>
        <taxon>Fungi</taxon>
        <taxon>Dikarya</taxon>
        <taxon>Ascomycota</taxon>
        <taxon>Pezizomycotina</taxon>
        <taxon>Dothideomycetes</taxon>
        <taxon>Dothideomycetidae</taxon>
        <taxon>Dothideales</taxon>
        <taxon>Zalariaceae</taxon>
        <taxon>Zalaria</taxon>
    </lineage>
</organism>
<comment type="caution">
    <text evidence="1">The sequence shown here is derived from an EMBL/GenBank/DDBJ whole genome shotgun (WGS) entry which is preliminary data.</text>
</comment>
<accession>A0ACC3SF67</accession>
<evidence type="ECO:0000313" key="2">
    <source>
        <dbReference type="Proteomes" id="UP001320706"/>
    </source>
</evidence>
<sequence>MQPRPLHWKDGDDELSCAEELRNNLRAHAAALTQDQSAGKKVQETTAGTEVAEKGAGPVIQVGTSELAAAEDGNPAHFQLHAGSAGSYNNRRFSQAQSERPVFVREHRSLTPIPRDDPDWGCTQYFIGSRRRDVDQLFLNGAPDSTPAELALFLGCDIRAFQIKNTDGWLITLNNSSDTRKALLKHGDFLRGKAITVQVSKRFWEAKGGPKFTYRPPEVARAEILGHATPQVYGRDWNSGRSFSQGHYPVATSMSHQASSSRSSTHGIYTQRPWDGSQSVVGAATGRAADRHGSPPKTERKASKMAKSSVAGDSSGTNTPKKKQQKNKSSKSAKVDAAAPFNAPQDISGSTSGNQRETTSNNDTLTETSSSLPETDVKADNCDVIVELSDIETEMALNDASAKATLEESIRSALAETAVSPVPTSTADRATEEPTPTMEKVAPGEATSLADAITEAKTTVAAHNTEGVVALQTPPPVDRRVSLTRTADDVDDSFTTAAESPASMPRSSEDPVDSTEMRAEAETKLPETPVDENPREHSSSVCEHATAAAPHNDLSATQPVPESQLTELKAGALAEGSRGASPLATPQIGESEPTIVNEQDGSRTAKIPTKKGTPESANLPKTEPLKKTDRTKPGPKQTEALSPFARANQQKKEKKAKSMRGKPKEKKDEKVDVKDKDVQQTNPTGTKSQVGLGISVSEGTDEPSATDDLQDRSQSSESTKPAGLTGLLKKVSAAFTGAEKGKGKAKDQESGDEPIFTKLVESGIDSQQPATQAEGPQQSRDDEYGIAKPGESQDRYRPAVLGTKNIQEDDNVAAHSDSQSDDGASKSRNEPEAEPEASSSALPGSNSVDYVGEGSSDSPSSQETDQYKVVDDDDSSSATLGGTPTPPNMSGPTSPVPHEAAAPNSDAITPHLVSAPKKKNKKKKKKAKSHQASEVTTQGDGDVSVSKAAMQLVDLFHLPDGSSLPVLANVHAFKGREPEGGLAGSAESATAVMSSQMKLQKLEHQERMQKLMKAGDEEGMAKEKERWELQMNQAQKKSLGKGLAALLENSGVSTSPYSNSALATADFRLLNLLPLNEEENPEKAEKLRKEKVNAYYGAKDMNLSKPGNEPKSKPNLPGAKRYFPNKGPLSWQETMAKTEPGLEEKYASAMEKLDASGVMDQEEEEETVEAECAKPVVEDDQELENANGESEDS</sequence>
<dbReference type="EMBL" id="JAMKPW020000015">
    <property type="protein sequence ID" value="KAK8210280.1"/>
    <property type="molecule type" value="Genomic_DNA"/>
</dbReference>
<dbReference type="Proteomes" id="UP001320706">
    <property type="component" value="Unassembled WGS sequence"/>
</dbReference>
<keyword evidence="2" id="KW-1185">Reference proteome</keyword>
<proteinExistence type="predicted"/>
<name>A0ACC3SF67_9PEZI</name>
<reference evidence="1" key="1">
    <citation type="submission" date="2024-02" db="EMBL/GenBank/DDBJ databases">
        <title>Metagenome Assembled Genome of Zalaria obscura JY119.</title>
        <authorList>
            <person name="Vighnesh L."/>
            <person name="Jagadeeshwari U."/>
            <person name="Venkata Ramana C."/>
            <person name="Sasikala C."/>
        </authorList>
    </citation>
    <scope>NUCLEOTIDE SEQUENCE</scope>
    <source>
        <strain evidence="1">JY119</strain>
    </source>
</reference>
<protein>
    <submittedName>
        <fullName evidence="1">Uncharacterized protein</fullName>
    </submittedName>
</protein>
<evidence type="ECO:0000313" key="1">
    <source>
        <dbReference type="EMBL" id="KAK8210280.1"/>
    </source>
</evidence>